<keyword evidence="1" id="KW-0812">Transmembrane</keyword>
<evidence type="ECO:0000256" key="1">
    <source>
        <dbReference type="SAM" id="Phobius"/>
    </source>
</evidence>
<dbReference type="AlphaFoldDB" id="A0A0E9XSY7"/>
<reference evidence="2" key="2">
    <citation type="journal article" date="2015" name="Fish Shellfish Immunol.">
        <title>Early steps in the European eel (Anguilla anguilla)-Vibrio vulnificus interaction in the gills: Role of the RtxA13 toxin.</title>
        <authorList>
            <person name="Callol A."/>
            <person name="Pajuelo D."/>
            <person name="Ebbesson L."/>
            <person name="Teles M."/>
            <person name="MacKenzie S."/>
            <person name="Amaro C."/>
        </authorList>
    </citation>
    <scope>NUCLEOTIDE SEQUENCE</scope>
</reference>
<name>A0A0E9XSY7_ANGAN</name>
<accession>A0A0E9XSY7</accession>
<proteinExistence type="predicted"/>
<keyword evidence="1" id="KW-0472">Membrane</keyword>
<keyword evidence="1" id="KW-1133">Transmembrane helix</keyword>
<evidence type="ECO:0000313" key="2">
    <source>
        <dbReference type="EMBL" id="JAI05760.1"/>
    </source>
</evidence>
<protein>
    <submittedName>
        <fullName evidence="2">Uncharacterized protein</fullName>
    </submittedName>
</protein>
<dbReference type="EMBL" id="GBXM01002818">
    <property type="protein sequence ID" value="JAI05760.1"/>
    <property type="molecule type" value="Transcribed_RNA"/>
</dbReference>
<organism evidence="2">
    <name type="scientific">Anguilla anguilla</name>
    <name type="common">European freshwater eel</name>
    <name type="synonym">Muraena anguilla</name>
    <dbReference type="NCBI Taxonomy" id="7936"/>
    <lineage>
        <taxon>Eukaryota</taxon>
        <taxon>Metazoa</taxon>
        <taxon>Chordata</taxon>
        <taxon>Craniata</taxon>
        <taxon>Vertebrata</taxon>
        <taxon>Euteleostomi</taxon>
        <taxon>Actinopterygii</taxon>
        <taxon>Neopterygii</taxon>
        <taxon>Teleostei</taxon>
        <taxon>Anguilliformes</taxon>
        <taxon>Anguillidae</taxon>
        <taxon>Anguilla</taxon>
    </lineage>
</organism>
<feature type="transmembrane region" description="Helical" evidence="1">
    <location>
        <begin position="34"/>
        <end position="56"/>
    </location>
</feature>
<sequence>MALSLLIKHDSACPYAPVYIGVRALQLCPRYLYIFQYIYINTSFGHCGIIYFRLFWACTQMRKCIL</sequence>
<reference evidence="2" key="1">
    <citation type="submission" date="2014-11" db="EMBL/GenBank/DDBJ databases">
        <authorList>
            <person name="Amaro Gonzalez C."/>
        </authorList>
    </citation>
    <scope>NUCLEOTIDE SEQUENCE</scope>
</reference>